<dbReference type="InterPro" id="IPR009003">
    <property type="entry name" value="Peptidase_S1_PA"/>
</dbReference>
<keyword evidence="3" id="KW-0378">Hydrolase</keyword>
<keyword evidence="4" id="KW-0720">Serine protease</keyword>
<evidence type="ECO:0000256" key="3">
    <source>
        <dbReference type="ARBA" id="ARBA00022801"/>
    </source>
</evidence>
<feature type="domain" description="Peptidase S1" evidence="7">
    <location>
        <begin position="101"/>
        <end position="362"/>
    </location>
</feature>
<dbReference type="RefSeq" id="XP_025055983.1">
    <property type="nucleotide sequence ID" value="XM_025200198.1"/>
</dbReference>
<feature type="compositionally biased region" description="Pro residues" evidence="6">
    <location>
        <begin position="57"/>
        <end position="73"/>
    </location>
</feature>
<dbReference type="PROSITE" id="PS50240">
    <property type="entry name" value="TRYPSIN_DOM"/>
    <property type="match status" value="1"/>
</dbReference>
<dbReference type="STRING" id="38654.A0A3Q0GCU1"/>
<accession>A0A3Q0GCU1</accession>
<dbReference type="Gene3D" id="2.40.10.10">
    <property type="entry name" value="Trypsin-like serine proteases"/>
    <property type="match status" value="3"/>
</dbReference>
<dbReference type="GO" id="GO:0004252">
    <property type="term" value="F:serine-type endopeptidase activity"/>
    <property type="evidence" value="ECO:0007669"/>
    <property type="project" value="InterPro"/>
</dbReference>
<dbReference type="InterPro" id="IPR001314">
    <property type="entry name" value="Peptidase_S1A"/>
</dbReference>
<evidence type="ECO:0000313" key="8">
    <source>
        <dbReference type="Proteomes" id="UP000189705"/>
    </source>
</evidence>
<protein>
    <submittedName>
        <fullName evidence="9">Trypsin-like</fullName>
    </submittedName>
</protein>
<dbReference type="SMART" id="SM00020">
    <property type="entry name" value="Tryp_SPc"/>
    <property type="match status" value="1"/>
</dbReference>
<dbReference type="InterPro" id="IPR043504">
    <property type="entry name" value="Peptidase_S1_PA_chymotrypsin"/>
</dbReference>
<dbReference type="PANTHER" id="PTHR24271:SF47">
    <property type="entry name" value="KALLIKREIN-1"/>
    <property type="match status" value="1"/>
</dbReference>
<evidence type="ECO:0000259" key="7">
    <source>
        <dbReference type="PROSITE" id="PS50240"/>
    </source>
</evidence>
<dbReference type="Proteomes" id="UP000189705">
    <property type="component" value="Unplaced"/>
</dbReference>
<dbReference type="PANTHER" id="PTHR24271">
    <property type="entry name" value="KALLIKREIN-RELATED"/>
    <property type="match status" value="1"/>
</dbReference>
<sequence>MGWKEGWMDGGREKWRDACLSTGMEGWQEGCGWRSGAKVGISHNSETWDLMAKPRPHNAPPKPPIPGLPSPSTCPPGSQGPLLTCFPPYIVATAQDGGDKVIEGYPCQPNSQPWQAYLQGSTFCGGVLLNRHWVLTPAHCKMAGVLDTAWFLCVHMCMHACVYTHVWVCPCHPVLHASLSPYARAQLVRLGVHNRRLPSLMEQRHRVIKTIVHPNYNPQTYNNDIMLMRLQRPVVVTKSVQPVALPRACPRAGQSCLVSGWGTTHSPGAIYPNILQCAQLQILSNEFCRKAYGAWFTPNMMCAGIPGRRVDSCQGDSGGPLTCGRVLQGIVSWGPPVCGRPNEPGVYTRVCNYLSWIRDIINGN</sequence>
<keyword evidence="2" id="KW-0645">Protease</keyword>
<dbReference type="PRINTS" id="PR00722">
    <property type="entry name" value="CHYMOTRYPSIN"/>
</dbReference>
<dbReference type="CDD" id="cd00190">
    <property type="entry name" value="Tryp_SPc"/>
    <property type="match status" value="1"/>
</dbReference>
<evidence type="ECO:0000256" key="5">
    <source>
        <dbReference type="ARBA" id="ARBA00023157"/>
    </source>
</evidence>
<organism evidence="8 9">
    <name type="scientific">Alligator sinensis</name>
    <name type="common">Chinese alligator</name>
    <dbReference type="NCBI Taxonomy" id="38654"/>
    <lineage>
        <taxon>Eukaryota</taxon>
        <taxon>Metazoa</taxon>
        <taxon>Chordata</taxon>
        <taxon>Craniata</taxon>
        <taxon>Vertebrata</taxon>
        <taxon>Euteleostomi</taxon>
        <taxon>Archelosauria</taxon>
        <taxon>Archosauria</taxon>
        <taxon>Crocodylia</taxon>
        <taxon>Alligatoridae</taxon>
        <taxon>Alligatorinae</taxon>
        <taxon>Alligator</taxon>
    </lineage>
</organism>
<evidence type="ECO:0000313" key="9">
    <source>
        <dbReference type="RefSeq" id="XP_025055983.1"/>
    </source>
</evidence>
<gene>
    <name evidence="9" type="primary">LOC112549762</name>
</gene>
<evidence type="ECO:0000256" key="2">
    <source>
        <dbReference type="ARBA" id="ARBA00022670"/>
    </source>
</evidence>
<dbReference type="PROSITE" id="PS00135">
    <property type="entry name" value="TRYPSIN_SER"/>
    <property type="match status" value="1"/>
</dbReference>
<dbReference type="Pfam" id="PF00089">
    <property type="entry name" value="Trypsin"/>
    <property type="match status" value="2"/>
</dbReference>
<dbReference type="GeneID" id="112549762"/>
<dbReference type="AlphaFoldDB" id="A0A3Q0GCU1"/>
<comment type="similarity">
    <text evidence="1">Belongs to the peptidase S1 family. Snake venom subfamily.</text>
</comment>
<feature type="region of interest" description="Disordered" evidence="6">
    <location>
        <begin position="53"/>
        <end position="73"/>
    </location>
</feature>
<keyword evidence="8" id="KW-1185">Reference proteome</keyword>
<name>A0A3Q0GCU1_ALLSI</name>
<dbReference type="GO" id="GO:0006508">
    <property type="term" value="P:proteolysis"/>
    <property type="evidence" value="ECO:0007669"/>
    <property type="project" value="UniProtKB-KW"/>
</dbReference>
<dbReference type="InterPro" id="IPR001254">
    <property type="entry name" value="Trypsin_dom"/>
</dbReference>
<dbReference type="InParanoid" id="A0A3Q0GCU1"/>
<dbReference type="InterPro" id="IPR033116">
    <property type="entry name" value="TRYPSIN_SER"/>
</dbReference>
<proteinExistence type="inferred from homology"/>
<dbReference type="GO" id="GO:0030141">
    <property type="term" value="C:secretory granule"/>
    <property type="evidence" value="ECO:0007669"/>
    <property type="project" value="TreeGrafter"/>
</dbReference>
<reference evidence="9" key="1">
    <citation type="submission" date="2025-08" db="UniProtKB">
        <authorList>
            <consortium name="RefSeq"/>
        </authorList>
    </citation>
    <scope>IDENTIFICATION</scope>
</reference>
<evidence type="ECO:0000256" key="4">
    <source>
        <dbReference type="ARBA" id="ARBA00022825"/>
    </source>
</evidence>
<dbReference type="FunFam" id="2.40.10.10:FF:000010">
    <property type="entry name" value="Kallikrein related peptidase 11"/>
    <property type="match status" value="1"/>
</dbReference>
<evidence type="ECO:0000256" key="6">
    <source>
        <dbReference type="SAM" id="MobiDB-lite"/>
    </source>
</evidence>
<evidence type="ECO:0000256" key="1">
    <source>
        <dbReference type="ARBA" id="ARBA00009228"/>
    </source>
</evidence>
<dbReference type="KEGG" id="asn:112549762"/>
<keyword evidence="5" id="KW-1015">Disulfide bond</keyword>
<dbReference type="SUPFAM" id="SSF50494">
    <property type="entry name" value="Trypsin-like serine proteases"/>
    <property type="match status" value="1"/>
</dbReference>